<feature type="non-terminal residue" evidence="2">
    <location>
        <position position="1"/>
    </location>
</feature>
<feature type="domain" description="DUF4283" evidence="1">
    <location>
        <begin position="27"/>
        <end position="90"/>
    </location>
</feature>
<comment type="caution">
    <text evidence="2">The sequence shown here is derived from an EMBL/GenBank/DDBJ whole genome shotgun (WGS) entry which is preliminary data.</text>
</comment>
<evidence type="ECO:0000259" key="1">
    <source>
        <dbReference type="Pfam" id="PF14111"/>
    </source>
</evidence>
<protein>
    <recommendedName>
        <fullName evidence="1">DUF4283 domain-containing protein</fullName>
    </recommendedName>
</protein>
<dbReference type="AlphaFoldDB" id="A0A9Q0F0Q8"/>
<evidence type="ECO:0000313" key="2">
    <source>
        <dbReference type="EMBL" id="KAJ4822858.1"/>
    </source>
</evidence>
<dbReference type="Proteomes" id="UP001141552">
    <property type="component" value="Unassembled WGS sequence"/>
</dbReference>
<reference evidence="2" key="1">
    <citation type="submission" date="2022-02" db="EMBL/GenBank/DDBJ databases">
        <authorList>
            <person name="Henning P.M."/>
            <person name="McCubbin A.G."/>
            <person name="Shore J.S."/>
        </authorList>
    </citation>
    <scope>NUCLEOTIDE SEQUENCE</scope>
    <source>
        <strain evidence="2">F60SS</strain>
        <tissue evidence="2">Leaves</tissue>
    </source>
</reference>
<dbReference type="Pfam" id="PF14111">
    <property type="entry name" value="DUF4283"/>
    <property type="match status" value="1"/>
</dbReference>
<dbReference type="EMBL" id="JAKUCV010007561">
    <property type="protein sequence ID" value="KAJ4822858.1"/>
    <property type="molecule type" value="Genomic_DNA"/>
</dbReference>
<name>A0A9Q0F0Q8_9ROSI</name>
<gene>
    <name evidence="2" type="ORF">Tsubulata_005336</name>
</gene>
<sequence>FFKDSDPEDEEEKDPFCPTICLSSADKRRWKQTLIIKLLGKKVGYCFLHRTLMNQWKPKGEIIMADMGNNFYLLQFHNDQDYDRVLYDGP</sequence>
<reference evidence="2" key="2">
    <citation type="journal article" date="2023" name="Plants (Basel)">
        <title>Annotation of the Turnera subulata (Passifloraceae) Draft Genome Reveals the S-Locus Evolved after the Divergence of Turneroideae from Passifloroideae in a Stepwise Manner.</title>
        <authorList>
            <person name="Henning P.M."/>
            <person name="Roalson E.H."/>
            <person name="Mir W."/>
            <person name="McCubbin A.G."/>
            <person name="Shore J.S."/>
        </authorList>
    </citation>
    <scope>NUCLEOTIDE SEQUENCE</scope>
    <source>
        <strain evidence="2">F60SS</strain>
    </source>
</reference>
<proteinExistence type="predicted"/>
<dbReference type="OrthoDB" id="1720039at2759"/>
<accession>A0A9Q0F0Q8</accession>
<keyword evidence="3" id="KW-1185">Reference proteome</keyword>
<organism evidence="2 3">
    <name type="scientific">Turnera subulata</name>
    <dbReference type="NCBI Taxonomy" id="218843"/>
    <lineage>
        <taxon>Eukaryota</taxon>
        <taxon>Viridiplantae</taxon>
        <taxon>Streptophyta</taxon>
        <taxon>Embryophyta</taxon>
        <taxon>Tracheophyta</taxon>
        <taxon>Spermatophyta</taxon>
        <taxon>Magnoliopsida</taxon>
        <taxon>eudicotyledons</taxon>
        <taxon>Gunneridae</taxon>
        <taxon>Pentapetalae</taxon>
        <taxon>rosids</taxon>
        <taxon>fabids</taxon>
        <taxon>Malpighiales</taxon>
        <taxon>Passifloraceae</taxon>
        <taxon>Turnera</taxon>
    </lineage>
</organism>
<dbReference type="InterPro" id="IPR025558">
    <property type="entry name" value="DUF4283"/>
</dbReference>
<evidence type="ECO:0000313" key="3">
    <source>
        <dbReference type="Proteomes" id="UP001141552"/>
    </source>
</evidence>